<organism evidence="2 3">
    <name type="scientific">Burkholderia singularis</name>
    <dbReference type="NCBI Taxonomy" id="1503053"/>
    <lineage>
        <taxon>Bacteria</taxon>
        <taxon>Pseudomonadati</taxon>
        <taxon>Pseudomonadota</taxon>
        <taxon>Betaproteobacteria</taxon>
        <taxon>Burkholderiales</taxon>
        <taxon>Burkholderiaceae</taxon>
        <taxon>Burkholderia</taxon>
        <taxon>pseudomallei group</taxon>
    </lineage>
</organism>
<feature type="compositionally biased region" description="Basic and acidic residues" evidence="1">
    <location>
        <begin position="51"/>
        <end position="67"/>
    </location>
</feature>
<name>A0A238H9Y1_9BURK</name>
<gene>
    <name evidence="2" type="ORF">BSIN_4730</name>
</gene>
<sequence length="90" mass="9771">MAMKKAGNSGCPLFLCRPSHALRRDMSQITRMPPAWPALRATALASPAADCADRRRSRASAEHRTRSAEGSTFHAERRTSGAACGRRFTG</sequence>
<dbReference type="Proteomes" id="UP000198460">
    <property type="component" value="Unassembled WGS sequence"/>
</dbReference>
<dbReference type="EMBL" id="FXAN01000085">
    <property type="protein sequence ID" value="SMG01972.1"/>
    <property type="molecule type" value="Genomic_DNA"/>
</dbReference>
<accession>A0A238H9Y1</accession>
<proteinExistence type="predicted"/>
<protein>
    <submittedName>
        <fullName evidence="2">Uncharacterized protein</fullName>
    </submittedName>
</protein>
<reference evidence="2 3" key="1">
    <citation type="submission" date="2017-04" db="EMBL/GenBank/DDBJ databases">
        <authorList>
            <person name="Afonso C.L."/>
            <person name="Miller P.J."/>
            <person name="Scott M.A."/>
            <person name="Spackman E."/>
            <person name="Goraichik I."/>
            <person name="Dimitrov K.M."/>
            <person name="Suarez D.L."/>
            <person name="Swayne D.E."/>
        </authorList>
    </citation>
    <scope>NUCLEOTIDE SEQUENCE [LARGE SCALE GENOMIC DNA]</scope>
    <source>
        <strain evidence="2">LMG 28154</strain>
    </source>
</reference>
<feature type="region of interest" description="Disordered" evidence="1">
    <location>
        <begin position="47"/>
        <end position="90"/>
    </location>
</feature>
<evidence type="ECO:0000256" key="1">
    <source>
        <dbReference type="SAM" id="MobiDB-lite"/>
    </source>
</evidence>
<evidence type="ECO:0000313" key="2">
    <source>
        <dbReference type="EMBL" id="SMG01972.1"/>
    </source>
</evidence>
<dbReference type="AlphaFoldDB" id="A0A238H9Y1"/>
<evidence type="ECO:0000313" key="3">
    <source>
        <dbReference type="Proteomes" id="UP000198460"/>
    </source>
</evidence>